<dbReference type="Pfam" id="PF01055">
    <property type="entry name" value="Glyco_hydro_31_2nd"/>
    <property type="match status" value="1"/>
</dbReference>
<evidence type="ECO:0000313" key="9">
    <source>
        <dbReference type="EMBL" id="KJE92682.1"/>
    </source>
</evidence>
<accession>A0A0D2VQ46</accession>
<dbReference type="STRING" id="595528.A0A0D2VQ46"/>
<feature type="domain" description="Glycosyl hydrolase family 31 C-terminal" evidence="8">
    <location>
        <begin position="729"/>
        <end position="817"/>
    </location>
</feature>
<dbReference type="InterPro" id="IPR013780">
    <property type="entry name" value="Glyco_hydro_b"/>
</dbReference>
<evidence type="ECO:0000256" key="2">
    <source>
        <dbReference type="ARBA" id="ARBA00022801"/>
    </source>
</evidence>
<keyword evidence="10" id="KW-1185">Reference proteome</keyword>
<dbReference type="InterPro" id="IPR011013">
    <property type="entry name" value="Gal_mutarotase_sf_dom"/>
</dbReference>
<dbReference type="InterPro" id="IPR000322">
    <property type="entry name" value="Glyco_hydro_31_TIM"/>
</dbReference>
<feature type="chain" id="PRO_5002269450" evidence="5">
    <location>
        <begin position="25"/>
        <end position="952"/>
    </location>
</feature>
<reference evidence="10" key="1">
    <citation type="submission" date="2011-02" db="EMBL/GenBank/DDBJ databases">
        <title>The Genome Sequence of Capsaspora owczarzaki ATCC 30864.</title>
        <authorList>
            <person name="Russ C."/>
            <person name="Cuomo C."/>
            <person name="Burger G."/>
            <person name="Gray M.W."/>
            <person name="Holland P.W.H."/>
            <person name="King N."/>
            <person name="Lang F.B.F."/>
            <person name="Roger A.J."/>
            <person name="Ruiz-Trillo I."/>
            <person name="Young S.K."/>
            <person name="Zeng Q."/>
            <person name="Gargeya S."/>
            <person name="Alvarado L."/>
            <person name="Berlin A."/>
            <person name="Chapman S.B."/>
            <person name="Chen Z."/>
            <person name="Freedman E."/>
            <person name="Gellesch M."/>
            <person name="Goldberg J."/>
            <person name="Griggs A."/>
            <person name="Gujja S."/>
            <person name="Heilman E."/>
            <person name="Heiman D."/>
            <person name="Howarth C."/>
            <person name="Mehta T."/>
            <person name="Neiman D."/>
            <person name="Pearson M."/>
            <person name="Roberts A."/>
            <person name="Saif S."/>
            <person name="Shea T."/>
            <person name="Shenoy N."/>
            <person name="Sisk P."/>
            <person name="Stolte C."/>
            <person name="Sykes S."/>
            <person name="White J."/>
            <person name="Yandava C."/>
            <person name="Haas B."/>
            <person name="Nusbaum C."/>
            <person name="Birren B."/>
        </authorList>
    </citation>
    <scope>NUCLEOTIDE SEQUENCE</scope>
    <source>
        <strain evidence="10">ATCC 30864</strain>
    </source>
</reference>
<dbReference type="PANTHER" id="PTHR22762:SF131">
    <property type="entry name" value="GLYCOSIDE HYDROLASE FAMILY 31 N-TERMINAL DOMAIN-CONTAINING PROTEIN"/>
    <property type="match status" value="1"/>
</dbReference>
<keyword evidence="2 4" id="KW-0378">Hydrolase</keyword>
<dbReference type="GO" id="GO:0004558">
    <property type="term" value="F:alpha-1,4-glucosidase activity"/>
    <property type="evidence" value="ECO:0007669"/>
    <property type="project" value="TreeGrafter"/>
</dbReference>
<evidence type="ECO:0000256" key="4">
    <source>
        <dbReference type="RuleBase" id="RU361185"/>
    </source>
</evidence>
<evidence type="ECO:0000259" key="7">
    <source>
        <dbReference type="Pfam" id="PF13802"/>
    </source>
</evidence>
<dbReference type="SUPFAM" id="SSF51011">
    <property type="entry name" value="Glycosyl hydrolase domain"/>
    <property type="match status" value="1"/>
</dbReference>
<dbReference type="CDD" id="cd06602">
    <property type="entry name" value="GH31_MGAM_SI_GAA"/>
    <property type="match status" value="1"/>
</dbReference>
<dbReference type="InParanoid" id="A0A0D2VQ46"/>
<dbReference type="Gene3D" id="3.20.20.80">
    <property type="entry name" value="Glycosidases"/>
    <property type="match status" value="1"/>
</dbReference>
<organism evidence="9 10">
    <name type="scientific">Capsaspora owczarzaki (strain ATCC 30864)</name>
    <dbReference type="NCBI Taxonomy" id="595528"/>
    <lineage>
        <taxon>Eukaryota</taxon>
        <taxon>Filasterea</taxon>
        <taxon>Capsaspora</taxon>
    </lineage>
</organism>
<dbReference type="SUPFAM" id="SSF74650">
    <property type="entry name" value="Galactose mutarotase-like"/>
    <property type="match status" value="1"/>
</dbReference>
<evidence type="ECO:0000259" key="6">
    <source>
        <dbReference type="Pfam" id="PF01055"/>
    </source>
</evidence>
<evidence type="ECO:0000256" key="1">
    <source>
        <dbReference type="ARBA" id="ARBA00007806"/>
    </source>
</evidence>
<dbReference type="InterPro" id="IPR025887">
    <property type="entry name" value="Glyco_hydro_31_N_dom"/>
</dbReference>
<dbReference type="Gene3D" id="2.60.40.1760">
    <property type="entry name" value="glycosyl hydrolase (family 31)"/>
    <property type="match status" value="1"/>
</dbReference>
<dbReference type="InterPro" id="IPR017853">
    <property type="entry name" value="GH"/>
</dbReference>
<dbReference type="EMBL" id="KE346364">
    <property type="protein sequence ID" value="KJE92682.1"/>
    <property type="molecule type" value="Genomic_DNA"/>
</dbReference>
<keyword evidence="5" id="KW-0732">Signal</keyword>
<dbReference type="PANTHER" id="PTHR22762">
    <property type="entry name" value="ALPHA-GLUCOSIDASE"/>
    <property type="match status" value="1"/>
</dbReference>
<dbReference type="InterPro" id="IPR030458">
    <property type="entry name" value="Glyco_hydro_31_AS"/>
</dbReference>
<dbReference type="AlphaFoldDB" id="A0A0D2VQ46"/>
<evidence type="ECO:0000313" key="10">
    <source>
        <dbReference type="Proteomes" id="UP000008743"/>
    </source>
</evidence>
<feature type="signal peptide" evidence="5">
    <location>
        <begin position="1"/>
        <end position="24"/>
    </location>
</feature>
<evidence type="ECO:0000259" key="8">
    <source>
        <dbReference type="Pfam" id="PF21365"/>
    </source>
</evidence>
<dbReference type="Pfam" id="PF13802">
    <property type="entry name" value="Gal_mutarotas_2"/>
    <property type="match status" value="1"/>
</dbReference>
<sequence>MGSLFHNTSFPILSFLLLLPLSLCCRQSHRMRLHSMPQLVSIVVAALAVALLTTTTIVNADANANVDHASGSGKVNAGFFAGYAVESVKITPTGLTGTLVLPAGSTGPYGNDSVRLNWLVEFQTQQRLHVKITDAAVARWEVPFVVDDPQSDHHPTQADDQHMSMKHKKSNGFVYRDYLDADGREKKANAPADHLTAAAGSSNGFDFEFSYTTSPFGFAVVRQSTGDVLFNSTPSTADQDFNGLTFENMYLEMSTRLPDQPNIYGLGERVHQFRLDPTGKTYTIFARDQGTPYDDGLAPGKNLYGSHPFYLEMRNGLAHGVFNLNSNAQDVVIDNNLLTYKIVGGVFDMYFVLGPEPESVVQQYHELIGKPTMIPYWGLGFHQCRWGYQNISVVEEVVRQYRVNQLPLDTMWNDIDYMDKYFDFTFDPVNFPTSQMQQFVANLTSTNQHYMMIVDAGIPIQSGYPAYDQGIAQNVFIGDPNVNAPALGSVWPGAVHFPDWLAANSSSWWVNNLRDFHTNSAAFSGVWLDMNEMSNFCDGDCNRTTTPSIVPPYWPGQTDIQVKTMSMDARHVGTTEFNAHSLFGFLETRATNQFLTQVLQRRPVIISRSTFPGHGRFGGHWLGDNTATWDDLTYSISGVFDFQLFGIPLVGADICGFNGDTTEELCTRWMQLGTLYPFSRNHNTIGARPQEPYAFGPTLLNASRIALNLRYSLLPYYYTIFHRMSIVGGSLFRPLMFEWPMDSTLLEIDHQFLIGAGLLASPVLTQGATSVSAYFPAAVWYDFYNGAPLGNANSGSWVTLDAPIDKIPLSIRGGHIIPMQNPNGALTTADTRTQPYQLLVALDANNTALGYLYWDEGDGVSTEALGHYTILEFQAQPTDSGAQLTSTLATPLYAPLVLSKFSSVTVYGVSSASTVAVNGSPSLTFSYNASSKTLVVSELSLSLGQPFTILWQ</sequence>
<dbReference type="SUPFAM" id="SSF51445">
    <property type="entry name" value="(Trans)glycosidases"/>
    <property type="match status" value="1"/>
</dbReference>
<dbReference type="PhylomeDB" id="A0A0D2VQ46"/>
<dbReference type="Gene3D" id="2.60.40.1180">
    <property type="entry name" value="Golgi alpha-mannosidase II"/>
    <property type="match status" value="2"/>
</dbReference>
<dbReference type="CDD" id="cd14752">
    <property type="entry name" value="GH31_N"/>
    <property type="match status" value="1"/>
</dbReference>
<dbReference type="GO" id="GO:0030246">
    <property type="term" value="F:carbohydrate binding"/>
    <property type="evidence" value="ECO:0007669"/>
    <property type="project" value="InterPro"/>
</dbReference>
<dbReference type="InterPro" id="IPR048395">
    <property type="entry name" value="Glyco_hydro_31_C"/>
</dbReference>
<evidence type="ECO:0000256" key="5">
    <source>
        <dbReference type="SAM" id="SignalP"/>
    </source>
</evidence>
<evidence type="ECO:0000256" key="3">
    <source>
        <dbReference type="ARBA" id="ARBA00023295"/>
    </source>
</evidence>
<proteinExistence type="inferred from homology"/>
<dbReference type="GO" id="GO:0005975">
    <property type="term" value="P:carbohydrate metabolic process"/>
    <property type="evidence" value="ECO:0007669"/>
    <property type="project" value="InterPro"/>
</dbReference>
<name>A0A0D2VQ46_CAPO3</name>
<dbReference type="Pfam" id="PF21365">
    <property type="entry name" value="Glyco_hydro_31_3rd"/>
    <property type="match status" value="1"/>
</dbReference>
<dbReference type="Proteomes" id="UP000008743">
    <property type="component" value="Unassembled WGS sequence"/>
</dbReference>
<dbReference type="FunCoup" id="A0A0D2VQ46">
    <property type="interactions" value="33"/>
</dbReference>
<dbReference type="PROSITE" id="PS00129">
    <property type="entry name" value="GLYCOSYL_HYDROL_F31_1"/>
    <property type="match status" value="1"/>
</dbReference>
<keyword evidence="3 4" id="KW-0326">Glycosidase</keyword>
<dbReference type="eggNOG" id="KOG1065">
    <property type="taxonomic scope" value="Eukaryota"/>
</dbReference>
<feature type="domain" description="Glycoside hydrolase family 31 TIM barrel" evidence="6">
    <location>
        <begin position="371"/>
        <end position="719"/>
    </location>
</feature>
<protein>
    <submittedName>
        <fullName evidence="9">Alpha-glucosidase</fullName>
    </submittedName>
</protein>
<comment type="similarity">
    <text evidence="1 4">Belongs to the glycosyl hydrolase 31 family.</text>
</comment>
<gene>
    <name evidence="9" type="ORF">CAOG_003599</name>
</gene>
<feature type="domain" description="Glycoside hydrolase family 31 N-terminal" evidence="7">
    <location>
        <begin position="212"/>
        <end position="327"/>
    </location>
</feature>
<dbReference type="OrthoDB" id="5839090at2759"/>